<gene>
    <name evidence="3" type="ORF">B0H63DRAFT_487040</name>
</gene>
<keyword evidence="2" id="KW-1133">Transmembrane helix</keyword>
<feature type="transmembrane region" description="Helical" evidence="2">
    <location>
        <begin position="166"/>
        <end position="190"/>
    </location>
</feature>
<protein>
    <submittedName>
        <fullName evidence="3">Uncharacterized protein</fullName>
    </submittedName>
</protein>
<feature type="region of interest" description="Disordered" evidence="1">
    <location>
        <begin position="200"/>
        <end position="252"/>
    </location>
</feature>
<dbReference type="Proteomes" id="UP001285441">
    <property type="component" value="Unassembled WGS sequence"/>
</dbReference>
<comment type="caution">
    <text evidence="3">The sequence shown here is derived from an EMBL/GenBank/DDBJ whole genome shotgun (WGS) entry which is preliminary data.</text>
</comment>
<reference evidence="3" key="2">
    <citation type="submission" date="2023-06" db="EMBL/GenBank/DDBJ databases">
        <authorList>
            <consortium name="Lawrence Berkeley National Laboratory"/>
            <person name="Haridas S."/>
            <person name="Hensen N."/>
            <person name="Bonometti L."/>
            <person name="Westerberg I."/>
            <person name="Brannstrom I.O."/>
            <person name="Guillou S."/>
            <person name="Cros-Aarteil S."/>
            <person name="Calhoun S."/>
            <person name="Kuo A."/>
            <person name="Mondo S."/>
            <person name="Pangilinan J."/>
            <person name="Riley R."/>
            <person name="LaButti K."/>
            <person name="Andreopoulos B."/>
            <person name="Lipzen A."/>
            <person name="Chen C."/>
            <person name="Yanf M."/>
            <person name="Daum C."/>
            <person name="Ng V."/>
            <person name="Clum A."/>
            <person name="Steindorff A."/>
            <person name="Ohm R."/>
            <person name="Martin F."/>
            <person name="Silar P."/>
            <person name="Natvig D."/>
            <person name="Lalanne C."/>
            <person name="Gautier V."/>
            <person name="Ament-velasquez S.L."/>
            <person name="Kruys A."/>
            <person name="Hutchinson M.I."/>
            <person name="Powell A.J."/>
            <person name="Barry K."/>
            <person name="Miller A.N."/>
            <person name="Grigoriev I.V."/>
            <person name="Debuchy R."/>
            <person name="Gladieux P."/>
            <person name="Thoren M.H."/>
            <person name="Johannesson H."/>
        </authorList>
    </citation>
    <scope>NUCLEOTIDE SEQUENCE</scope>
    <source>
        <strain evidence="3">CBS 232.78</strain>
    </source>
</reference>
<feature type="compositionally biased region" description="Basic and acidic residues" evidence="1">
    <location>
        <begin position="239"/>
        <end position="252"/>
    </location>
</feature>
<sequence length="252" mass="26383">MIPQITPSPVLKLAKRDGISTCGYFDARQNQPFTCPPTSTCRRSSFAAAWGCENALHPLSIGACRNGDETNTLRKDLLNCAGSSPYCNTLILDNSMTTWTCGPTAQTLYLYQTFTDEGSATQAAFTGGASTTRAAASSTGGPPAVTASSPASSSDGGVSGLSHDQVVIIAAVIPPIITVAGTIWLGLYLYQRGKKDKKKEKAEEAHEMRPPVTPTPFITNSGSGNANYHVGDNSGNSAGDRRGDHGRGPNGR</sequence>
<proteinExistence type="predicted"/>
<feature type="compositionally biased region" description="Basic and acidic residues" evidence="1">
    <location>
        <begin position="200"/>
        <end position="209"/>
    </location>
</feature>
<feature type="region of interest" description="Disordered" evidence="1">
    <location>
        <begin position="132"/>
        <end position="158"/>
    </location>
</feature>
<dbReference type="EMBL" id="JAULSW010000009">
    <property type="protein sequence ID" value="KAK3370465.1"/>
    <property type="molecule type" value="Genomic_DNA"/>
</dbReference>
<evidence type="ECO:0000313" key="4">
    <source>
        <dbReference type="Proteomes" id="UP001285441"/>
    </source>
</evidence>
<evidence type="ECO:0000256" key="1">
    <source>
        <dbReference type="SAM" id="MobiDB-lite"/>
    </source>
</evidence>
<keyword evidence="2" id="KW-0812">Transmembrane</keyword>
<evidence type="ECO:0000256" key="2">
    <source>
        <dbReference type="SAM" id="Phobius"/>
    </source>
</evidence>
<feature type="compositionally biased region" description="Polar residues" evidence="1">
    <location>
        <begin position="216"/>
        <end position="226"/>
    </location>
</feature>
<keyword evidence="4" id="KW-1185">Reference proteome</keyword>
<accession>A0AAE0K6A5</accession>
<dbReference type="AlphaFoldDB" id="A0AAE0K6A5"/>
<evidence type="ECO:0000313" key="3">
    <source>
        <dbReference type="EMBL" id="KAK3370465.1"/>
    </source>
</evidence>
<organism evidence="3 4">
    <name type="scientific">Podospora didyma</name>
    <dbReference type="NCBI Taxonomy" id="330526"/>
    <lineage>
        <taxon>Eukaryota</taxon>
        <taxon>Fungi</taxon>
        <taxon>Dikarya</taxon>
        <taxon>Ascomycota</taxon>
        <taxon>Pezizomycotina</taxon>
        <taxon>Sordariomycetes</taxon>
        <taxon>Sordariomycetidae</taxon>
        <taxon>Sordariales</taxon>
        <taxon>Podosporaceae</taxon>
        <taxon>Podospora</taxon>
    </lineage>
</organism>
<reference evidence="3" key="1">
    <citation type="journal article" date="2023" name="Mol. Phylogenet. Evol.">
        <title>Genome-scale phylogeny and comparative genomics of the fungal order Sordariales.</title>
        <authorList>
            <person name="Hensen N."/>
            <person name="Bonometti L."/>
            <person name="Westerberg I."/>
            <person name="Brannstrom I.O."/>
            <person name="Guillou S."/>
            <person name="Cros-Aarteil S."/>
            <person name="Calhoun S."/>
            <person name="Haridas S."/>
            <person name="Kuo A."/>
            <person name="Mondo S."/>
            <person name="Pangilinan J."/>
            <person name="Riley R."/>
            <person name="LaButti K."/>
            <person name="Andreopoulos B."/>
            <person name="Lipzen A."/>
            <person name="Chen C."/>
            <person name="Yan M."/>
            <person name="Daum C."/>
            <person name="Ng V."/>
            <person name="Clum A."/>
            <person name="Steindorff A."/>
            <person name="Ohm R.A."/>
            <person name="Martin F."/>
            <person name="Silar P."/>
            <person name="Natvig D.O."/>
            <person name="Lalanne C."/>
            <person name="Gautier V."/>
            <person name="Ament-Velasquez S.L."/>
            <person name="Kruys A."/>
            <person name="Hutchinson M.I."/>
            <person name="Powell A.J."/>
            <person name="Barry K."/>
            <person name="Miller A.N."/>
            <person name="Grigoriev I.V."/>
            <person name="Debuchy R."/>
            <person name="Gladieux P."/>
            <person name="Hiltunen Thoren M."/>
            <person name="Johannesson H."/>
        </authorList>
    </citation>
    <scope>NUCLEOTIDE SEQUENCE</scope>
    <source>
        <strain evidence="3">CBS 232.78</strain>
    </source>
</reference>
<keyword evidence="2" id="KW-0472">Membrane</keyword>
<feature type="compositionally biased region" description="Low complexity" evidence="1">
    <location>
        <begin position="132"/>
        <end position="156"/>
    </location>
</feature>
<name>A0AAE0K6A5_9PEZI</name>